<name>A0ABX5KLX6_9BURK</name>
<evidence type="ECO:0000313" key="2">
    <source>
        <dbReference type="EMBL" id="PVX81648.1"/>
    </source>
</evidence>
<accession>A0ABX5KLX6</accession>
<dbReference type="RefSeq" id="WP_116611961.1">
    <property type="nucleotide sequence ID" value="NZ_QEOB01000010.1"/>
</dbReference>
<sequence length="293" mass="31705">MHAATTAPPLCQPARQSIRHPLKKAPANACDCHIHIIGPHARFPLSPSRAYTPPEASIAQYEAVQDILGTGRVVIVQASVYGTDNRCTLAALEHFGQKRARGVAVVDPSISDAELKRMHDAGVRGVRVNLVTPGGPPVAHLSALAKRIAPLGWHTQVFLNGAALPEIAPTLQALPTEVVIDHLGHVPCTWGVKHPAYDALRSLLDSGRVWLKVCAYRSSAAGYPFEDVDDIAANLIAYAPQRCVWGTDWPHPSFEGTIPDDGELLDAFMRWAPDPAVQQKVLVDNPAKLYQFS</sequence>
<organism evidence="2 3">
    <name type="scientific">Paraburkholderia unamae</name>
    <dbReference type="NCBI Taxonomy" id="219649"/>
    <lineage>
        <taxon>Bacteria</taxon>
        <taxon>Pseudomonadati</taxon>
        <taxon>Pseudomonadota</taxon>
        <taxon>Betaproteobacteria</taxon>
        <taxon>Burkholderiales</taxon>
        <taxon>Burkholderiaceae</taxon>
        <taxon>Paraburkholderia</taxon>
    </lineage>
</organism>
<comment type="caution">
    <text evidence="2">The sequence shown here is derived from an EMBL/GenBank/DDBJ whole genome shotgun (WGS) entry which is preliminary data.</text>
</comment>
<dbReference type="Pfam" id="PF04909">
    <property type="entry name" value="Amidohydro_2"/>
    <property type="match status" value="1"/>
</dbReference>
<dbReference type="InterPro" id="IPR052358">
    <property type="entry name" value="Aro_Compnd_Degr_Hydrolases"/>
</dbReference>
<evidence type="ECO:0000313" key="3">
    <source>
        <dbReference type="Proteomes" id="UP000245712"/>
    </source>
</evidence>
<keyword evidence="2" id="KW-0378">Hydrolase</keyword>
<evidence type="ECO:0000259" key="1">
    <source>
        <dbReference type="Pfam" id="PF04909"/>
    </source>
</evidence>
<dbReference type="InterPro" id="IPR032466">
    <property type="entry name" value="Metal_Hydrolase"/>
</dbReference>
<reference evidence="2 3" key="1">
    <citation type="submission" date="2018-05" db="EMBL/GenBank/DDBJ databases">
        <title>Genomic Encyclopedia of Type Strains, Phase IV (KMG-V): Genome sequencing to study the core and pangenomes of soil and plant-associated prokaryotes.</title>
        <authorList>
            <person name="Whitman W."/>
        </authorList>
    </citation>
    <scope>NUCLEOTIDE SEQUENCE [LARGE SCALE GENOMIC DNA]</scope>
    <source>
        <strain evidence="2 3">SCZa-39</strain>
    </source>
</reference>
<dbReference type="InterPro" id="IPR006680">
    <property type="entry name" value="Amidohydro-rel"/>
</dbReference>
<keyword evidence="3" id="KW-1185">Reference proteome</keyword>
<gene>
    <name evidence="2" type="ORF">C7402_11052</name>
</gene>
<dbReference type="PANTHER" id="PTHR35563">
    <property type="entry name" value="BARREL METAL-DEPENDENT HYDROLASE, PUTATIVE (AFU_ORTHOLOGUE AFUA_1G16240)-RELATED"/>
    <property type="match status" value="1"/>
</dbReference>
<protein>
    <submittedName>
        <fullName evidence="2">TIM-barrel fold metal-dependent hydrolase</fullName>
    </submittedName>
</protein>
<proteinExistence type="predicted"/>
<dbReference type="PANTHER" id="PTHR35563:SF2">
    <property type="entry name" value="BARREL METAL-DEPENDENT HYDROLASE, PUTATIVE (AFU_ORTHOLOGUE AFUA_1G16240)-RELATED"/>
    <property type="match status" value="1"/>
</dbReference>
<feature type="domain" description="Amidohydrolase-related" evidence="1">
    <location>
        <begin position="30"/>
        <end position="292"/>
    </location>
</feature>
<dbReference type="EMBL" id="QEOB01000010">
    <property type="protein sequence ID" value="PVX81648.1"/>
    <property type="molecule type" value="Genomic_DNA"/>
</dbReference>
<dbReference type="SUPFAM" id="SSF51556">
    <property type="entry name" value="Metallo-dependent hydrolases"/>
    <property type="match status" value="1"/>
</dbReference>
<dbReference type="Proteomes" id="UP000245712">
    <property type="component" value="Unassembled WGS sequence"/>
</dbReference>
<dbReference type="Gene3D" id="3.20.20.140">
    <property type="entry name" value="Metal-dependent hydrolases"/>
    <property type="match status" value="1"/>
</dbReference>
<dbReference type="GO" id="GO:0016787">
    <property type="term" value="F:hydrolase activity"/>
    <property type="evidence" value="ECO:0007669"/>
    <property type="project" value="UniProtKB-KW"/>
</dbReference>